<evidence type="ECO:0000259" key="1">
    <source>
        <dbReference type="Pfam" id="PF00535"/>
    </source>
</evidence>
<sequence length="305" mass="34743">MKEKYPKISIVTPSYNQADFLEETILSILNQNYPNLEYIIIDGGSTDGSVDVIRKYEDKLAYWVSERDQGQYNGINKGFAKSTGEIMAWLNSDDKLLPGALSAVASIFSTFSQIEWLTSNFPVHWNIYGQAVTCGNSGGFNRASFFRGTNLPGCHWYARGWIQQESTFWRRSLWEKSGGHIKDSLNYAGDFELWARFYKNTDLYAVNALIGGFRKYGDQKTGLGMEHYLKEAKSCFLSDYSGRPYGKINSTIRKYVNFAIGDKLYFLYLCPKIIPKALVNVGLTYPANMVVWTGDKWEMLTSYVI</sequence>
<evidence type="ECO:0000313" key="3">
    <source>
        <dbReference type="Proteomes" id="UP000033096"/>
    </source>
</evidence>
<dbReference type="EMBL" id="CP009520">
    <property type="protein sequence ID" value="AKB45100.1"/>
    <property type="molecule type" value="Genomic_DNA"/>
</dbReference>
<reference evidence="2 3" key="1">
    <citation type="submission" date="2014-07" db="EMBL/GenBank/DDBJ databases">
        <title>Methanogenic archaea and the global carbon cycle.</title>
        <authorList>
            <person name="Henriksen J.R."/>
            <person name="Luke J."/>
            <person name="Reinhart S."/>
            <person name="Benedict M.N."/>
            <person name="Youngblut N.D."/>
            <person name="Metcalf M.E."/>
            <person name="Whitaker R.J."/>
            <person name="Metcalf W.W."/>
        </authorList>
    </citation>
    <scope>NUCLEOTIDE SEQUENCE [LARGE SCALE GENOMIC DNA]</scope>
    <source>
        <strain evidence="2 3">Z-761</strain>
    </source>
</reference>
<dbReference type="HOGENOM" id="CLU_025996_21_0_2"/>
<keyword evidence="3" id="KW-1185">Reference proteome</keyword>
<dbReference type="GeneID" id="24811346"/>
<dbReference type="Pfam" id="PF00535">
    <property type="entry name" value="Glycos_transf_2"/>
    <property type="match status" value="1"/>
</dbReference>
<accession>A0A0E3Q7Z3</accession>
<dbReference type="CDD" id="cd06433">
    <property type="entry name" value="GT_2_WfgS_like"/>
    <property type="match status" value="1"/>
</dbReference>
<dbReference type="AlphaFoldDB" id="A0A0E3Q7Z3"/>
<proteinExistence type="predicted"/>
<name>A0A0E3Q7Z3_9EURY</name>
<gene>
    <name evidence="2" type="ORF">MSVAZ_2831</name>
</gene>
<dbReference type="SUPFAM" id="SSF53448">
    <property type="entry name" value="Nucleotide-diphospho-sugar transferases"/>
    <property type="match status" value="1"/>
</dbReference>
<keyword evidence="2" id="KW-0808">Transferase</keyword>
<protein>
    <submittedName>
        <fullName evidence="2">Glycosyl transferase, family 2</fullName>
    </submittedName>
</protein>
<dbReference type="Gene3D" id="3.90.550.10">
    <property type="entry name" value="Spore Coat Polysaccharide Biosynthesis Protein SpsA, Chain A"/>
    <property type="match status" value="1"/>
</dbReference>
<dbReference type="STRING" id="1434123.MSVAZ_2831"/>
<dbReference type="PATRIC" id="fig|1434123.4.peg.3476"/>
<dbReference type="InterPro" id="IPR029044">
    <property type="entry name" value="Nucleotide-diphossugar_trans"/>
</dbReference>
<dbReference type="Proteomes" id="UP000033096">
    <property type="component" value="Chromosome"/>
</dbReference>
<evidence type="ECO:0000313" key="2">
    <source>
        <dbReference type="EMBL" id="AKB45100.1"/>
    </source>
</evidence>
<dbReference type="PANTHER" id="PTHR22916:SF65">
    <property type="entry name" value="SLR1065 PROTEIN"/>
    <property type="match status" value="1"/>
</dbReference>
<dbReference type="KEGG" id="mvc:MSVAZ_2831"/>
<dbReference type="GO" id="GO:0016740">
    <property type="term" value="F:transferase activity"/>
    <property type="evidence" value="ECO:0007669"/>
    <property type="project" value="UniProtKB-KW"/>
</dbReference>
<dbReference type="InterPro" id="IPR001173">
    <property type="entry name" value="Glyco_trans_2-like"/>
</dbReference>
<organism evidence="2 3">
    <name type="scientific">Methanosarcina vacuolata Z-761</name>
    <dbReference type="NCBI Taxonomy" id="1434123"/>
    <lineage>
        <taxon>Archaea</taxon>
        <taxon>Methanobacteriati</taxon>
        <taxon>Methanobacteriota</taxon>
        <taxon>Stenosarchaea group</taxon>
        <taxon>Methanomicrobia</taxon>
        <taxon>Methanosarcinales</taxon>
        <taxon>Methanosarcinaceae</taxon>
        <taxon>Methanosarcina</taxon>
    </lineage>
</organism>
<feature type="domain" description="Glycosyltransferase 2-like" evidence="1">
    <location>
        <begin position="9"/>
        <end position="106"/>
    </location>
</feature>
<dbReference type="PANTHER" id="PTHR22916">
    <property type="entry name" value="GLYCOSYLTRANSFERASE"/>
    <property type="match status" value="1"/>
</dbReference>
<dbReference type="RefSeq" id="WP_052728000.1">
    <property type="nucleotide sequence ID" value="NZ_CP009520.1"/>
</dbReference>